<proteinExistence type="predicted"/>
<dbReference type="InterPro" id="IPR035203">
    <property type="entry name" value="Cdc24_OB3"/>
</dbReference>
<reference evidence="3" key="1">
    <citation type="submission" date="2020-12" db="EMBL/GenBank/DDBJ databases">
        <title>Metabolic potential, ecology and presence of endohyphal bacteria is reflected in genomic diversity of Mucoromycotina.</title>
        <authorList>
            <person name="Muszewska A."/>
            <person name="Okrasinska A."/>
            <person name="Steczkiewicz K."/>
            <person name="Drgas O."/>
            <person name="Orlowska M."/>
            <person name="Perlinska-Lenart U."/>
            <person name="Aleksandrzak-Piekarczyk T."/>
            <person name="Szatraj K."/>
            <person name="Zielenkiewicz U."/>
            <person name="Pilsyk S."/>
            <person name="Malc E."/>
            <person name="Mieczkowski P."/>
            <person name="Kruszewska J.S."/>
            <person name="Biernat P."/>
            <person name="Pawlowska J."/>
        </authorList>
    </citation>
    <scope>NUCLEOTIDE SEQUENCE</scope>
    <source>
        <strain evidence="3">WA0000017839</strain>
    </source>
</reference>
<gene>
    <name evidence="3" type="ORF">INT47_002169</name>
</gene>
<keyword evidence="4" id="KW-1185">Reference proteome</keyword>
<feature type="domain" description="Cell division control protein 24 OB" evidence="1">
    <location>
        <begin position="337"/>
        <end position="628"/>
    </location>
</feature>
<dbReference type="InterPro" id="IPR035200">
    <property type="entry name" value="Cdc24_OB2"/>
</dbReference>
<dbReference type="EMBL" id="JAEPRD010000039">
    <property type="protein sequence ID" value="KAG2205075.1"/>
    <property type="molecule type" value="Genomic_DNA"/>
</dbReference>
<organism evidence="3 4">
    <name type="scientific">Mucor saturninus</name>
    <dbReference type="NCBI Taxonomy" id="64648"/>
    <lineage>
        <taxon>Eukaryota</taxon>
        <taxon>Fungi</taxon>
        <taxon>Fungi incertae sedis</taxon>
        <taxon>Mucoromycota</taxon>
        <taxon>Mucoromycotina</taxon>
        <taxon>Mucoromycetes</taxon>
        <taxon>Mucorales</taxon>
        <taxon>Mucorineae</taxon>
        <taxon>Mucoraceae</taxon>
        <taxon>Mucor</taxon>
    </lineage>
</organism>
<name>A0A8H7R726_9FUNG</name>
<accession>A0A8H7R726</accession>
<dbReference type="OrthoDB" id="10265890at2759"/>
<evidence type="ECO:0000259" key="2">
    <source>
        <dbReference type="Pfam" id="PF17245"/>
    </source>
</evidence>
<dbReference type="Pfam" id="PF17244">
    <property type="entry name" value="CDC24_OB3"/>
    <property type="match status" value="1"/>
</dbReference>
<evidence type="ECO:0000313" key="4">
    <source>
        <dbReference type="Proteomes" id="UP000603453"/>
    </source>
</evidence>
<evidence type="ECO:0000313" key="3">
    <source>
        <dbReference type="EMBL" id="KAG2205075.1"/>
    </source>
</evidence>
<sequence length="670" mass="77267">MARAFELLVREVQEQLHAVFLKKSDRNPGRHVMAEAANIPWSWVAVTTTKILSEFPTGLTKVILVSMLELAWEKAYMKRLKGFDKNETSTRELDLYMHPKYSKWIKYMNHEFLMTRKIRMLCPPKTNAPIINRYNDEKLDRKHRIALIPPTENLVFMLDRFDKAFVQREFKHKVRDITPRQTDIHLWLKIIHVEIISHITTSANLDAEEKAKMSRTDIYLMDMSSDNQAVILCLYNDQTSLTPIFKRNDYIGMYNPSIYPPRPDTLELIFECSNESVIFLMPEKEAQEAQLAKINLTSMIEDDGFSCSDFSKKDILERDEEGFMNCENYTSRIYVKDLDYCMLNVTLLGKVVGLANSNPFIDPSNADRRMNRYALRIADSTGTFWRALHVKSINNSRPVGSMDVTLWEDSGRDSRRLKIGQYILLENLVTSDRHETGDTRVWYVNGSIILGTKMYNISLLNSLLTSNSLRSIVPLWHAKETKEDHFQIECTIIGWELYIKSSMDQFVLSSNQTTSSSNQVDFMELSIGDRITVLSHIGCLNPHKNRNQIECEFCGCQIDNDVVHVFRPKPGVAETTSERGWEGWVEWILDDGTSTCKAFGGEETLLNVTAYHFKLMSHRSQINLLDSVVGLPILCSLTGTSTSTYRLDQMTLLEPTQQECRDMLEIMDKK</sequence>
<comment type="caution">
    <text evidence="3">The sequence shown here is derived from an EMBL/GenBank/DDBJ whole genome shotgun (WGS) entry which is preliminary data.</text>
</comment>
<evidence type="ECO:0000259" key="1">
    <source>
        <dbReference type="Pfam" id="PF17244"/>
    </source>
</evidence>
<dbReference type="PANTHER" id="PTHR36033">
    <property type="entry name" value="NUCLEIC ACID-BINDING PROTEINS SUPERFAMILY"/>
    <property type="match status" value="1"/>
</dbReference>
<protein>
    <submittedName>
        <fullName evidence="3">Uncharacterized protein</fullName>
    </submittedName>
</protein>
<dbReference type="AlphaFoldDB" id="A0A8H7R726"/>
<dbReference type="Pfam" id="PF17245">
    <property type="entry name" value="CDC24_OB2"/>
    <property type="match status" value="1"/>
</dbReference>
<feature type="domain" description="Cell division control protein 24 OB" evidence="2">
    <location>
        <begin position="86"/>
        <end position="224"/>
    </location>
</feature>
<dbReference type="Proteomes" id="UP000603453">
    <property type="component" value="Unassembled WGS sequence"/>
</dbReference>
<dbReference type="PANTHER" id="PTHR36033:SF1">
    <property type="entry name" value="NUCLEIC ACID-BINDING PROTEINS SUPERFAMILY"/>
    <property type="match status" value="1"/>
</dbReference>